<proteinExistence type="predicted"/>
<protein>
    <submittedName>
        <fullName evidence="1">Malonate decarboxylase gamma subunit</fullName>
    </submittedName>
</protein>
<gene>
    <name evidence="1" type="ORF">KL86DES1_10636</name>
</gene>
<dbReference type="InterPro" id="IPR009648">
    <property type="entry name" value="Malonate_gamma"/>
</dbReference>
<dbReference type="NCBIfam" id="TIGR03134">
    <property type="entry name" value="malonate_gamma"/>
    <property type="match status" value="1"/>
</dbReference>
<dbReference type="AlphaFoldDB" id="A0A212KZQ1"/>
<evidence type="ECO:0000313" key="1">
    <source>
        <dbReference type="EMBL" id="SCM70794.1"/>
    </source>
</evidence>
<dbReference type="GO" id="GO:0005975">
    <property type="term" value="P:carbohydrate metabolic process"/>
    <property type="evidence" value="ECO:0007669"/>
    <property type="project" value="InterPro"/>
</dbReference>
<dbReference type="Gene3D" id="3.90.226.10">
    <property type="entry name" value="2-enoyl-CoA Hydratase, Chain A, domain 1"/>
    <property type="match status" value="1"/>
</dbReference>
<organism evidence="1">
    <name type="scientific">uncultured Desulfovibrio sp</name>
    <dbReference type="NCBI Taxonomy" id="167968"/>
    <lineage>
        <taxon>Bacteria</taxon>
        <taxon>Pseudomonadati</taxon>
        <taxon>Thermodesulfobacteriota</taxon>
        <taxon>Desulfovibrionia</taxon>
        <taxon>Desulfovibrionales</taxon>
        <taxon>Desulfovibrionaceae</taxon>
        <taxon>Desulfovibrio</taxon>
        <taxon>environmental samples</taxon>
    </lineage>
</organism>
<dbReference type="SUPFAM" id="SSF52096">
    <property type="entry name" value="ClpP/crotonase"/>
    <property type="match status" value="1"/>
</dbReference>
<reference evidence="1" key="1">
    <citation type="submission" date="2016-08" db="EMBL/GenBank/DDBJ databases">
        <authorList>
            <person name="Seilhamer J.J."/>
        </authorList>
    </citation>
    <scope>NUCLEOTIDE SEQUENCE</scope>
    <source>
        <strain evidence="1">86-1</strain>
    </source>
</reference>
<dbReference type="RefSeq" id="WP_179979469.1">
    <property type="nucleotide sequence ID" value="NZ_LT608333.1"/>
</dbReference>
<dbReference type="EMBL" id="FMJC01000001">
    <property type="protein sequence ID" value="SCM70794.1"/>
    <property type="molecule type" value="Genomic_DNA"/>
</dbReference>
<name>A0A212KZQ1_9BACT</name>
<dbReference type="InterPro" id="IPR029045">
    <property type="entry name" value="ClpP/crotonase-like_dom_sf"/>
</dbReference>
<dbReference type="Pfam" id="PF06833">
    <property type="entry name" value="MdcE"/>
    <property type="match status" value="1"/>
</dbReference>
<sequence length="277" mass="29866">MGNNAKVSMRGRAWFEALTGSNGKLPDGPGSLLAAEAPLGNEQAVFVGLAPDPHARFPRVKNTEVGLEEGFYGTRALRQVMAQDADKAVKRPIISVVDSISQAYGRREELVGIHIAAAAIIAAFAEARMAGHPVIALIVGRAVSGSFLTLCAQANHMIAFDDPEVLIHAMYKDAAARITKRSVAELDKLGEEIVPMAYDIRSFNKLGGLYKLLQVETPDAPNASTVKKVKDVLAEAVADARNTPATLDRRLETEGAKEYRKMSIKVRDMMTAQWAAV</sequence>
<accession>A0A212KZQ1</accession>